<dbReference type="VEuPathDB" id="CryptoDB:Vbra_12465"/>
<gene>
    <name evidence="2" type="ORF">Vbra_12465</name>
</gene>
<proteinExistence type="predicted"/>
<dbReference type="InParanoid" id="A0A0G4EML3"/>
<protein>
    <submittedName>
        <fullName evidence="2">Uncharacterized protein</fullName>
    </submittedName>
</protein>
<dbReference type="Proteomes" id="UP000041254">
    <property type="component" value="Unassembled WGS sequence"/>
</dbReference>
<accession>A0A0G4EML3</accession>
<dbReference type="EMBL" id="CDMY01000270">
    <property type="protein sequence ID" value="CEL98414.1"/>
    <property type="molecule type" value="Genomic_DNA"/>
</dbReference>
<keyword evidence="1" id="KW-0732">Signal</keyword>
<feature type="signal peptide" evidence="1">
    <location>
        <begin position="1"/>
        <end position="36"/>
    </location>
</feature>
<dbReference type="AlphaFoldDB" id="A0A0G4EML3"/>
<sequence>MATSVPPGSSKPKDGRPHLLHNIILLLNSLLIGVESKVGLLGKVQPSQYFAWVVTRLRPLVDWVDETVDLILTWIIDTLDMVLKMVGLKESAKKGEPYMEAFKKGEYTEGGFKELQERLNELYDSMSKETEKYIDAAKKATNDDTLIGKWTGWAQSQLNFVSTTLDGLLDTWLPLPEGKKVEPATTATHPVIQMFFTLQHIFFFPMRVSWHIFLYWRGVFVFFVDRGFAIFNFAKISGIAKAFGLDQAVLWCMSLLQAIYEDVRDFVLSFVIVQDLIEWGKSTIDAAKVKAFIYAKWAAQLVKKYALMVWDKVPPSVQTTSLEYFDKAIGLGKDLIGAQLWDRYVNLARESLRIDELFAEQPTTAKKTQ</sequence>
<keyword evidence="3" id="KW-1185">Reference proteome</keyword>
<evidence type="ECO:0000313" key="2">
    <source>
        <dbReference type="EMBL" id="CEL98414.1"/>
    </source>
</evidence>
<evidence type="ECO:0000256" key="1">
    <source>
        <dbReference type="SAM" id="SignalP"/>
    </source>
</evidence>
<reference evidence="2 3" key="1">
    <citation type="submission" date="2014-11" db="EMBL/GenBank/DDBJ databases">
        <authorList>
            <person name="Zhu J."/>
            <person name="Qi W."/>
            <person name="Song R."/>
        </authorList>
    </citation>
    <scope>NUCLEOTIDE SEQUENCE [LARGE SCALE GENOMIC DNA]</scope>
</reference>
<feature type="chain" id="PRO_5005187871" evidence="1">
    <location>
        <begin position="37"/>
        <end position="369"/>
    </location>
</feature>
<evidence type="ECO:0000313" key="3">
    <source>
        <dbReference type="Proteomes" id="UP000041254"/>
    </source>
</evidence>
<name>A0A0G4EML3_VITBC</name>
<organism evidence="2 3">
    <name type="scientific">Vitrella brassicaformis (strain CCMP3155)</name>
    <dbReference type="NCBI Taxonomy" id="1169540"/>
    <lineage>
        <taxon>Eukaryota</taxon>
        <taxon>Sar</taxon>
        <taxon>Alveolata</taxon>
        <taxon>Colpodellida</taxon>
        <taxon>Vitrellaceae</taxon>
        <taxon>Vitrella</taxon>
    </lineage>
</organism>